<dbReference type="Proteomes" id="UP000010824">
    <property type="component" value="Chromosome"/>
</dbReference>
<dbReference type="HOGENOM" id="CLU_803180_0_0_2"/>
<dbReference type="GO" id="GO:0006355">
    <property type="term" value="P:regulation of DNA-templated transcription"/>
    <property type="evidence" value="ECO:0007669"/>
    <property type="project" value="InterPro"/>
</dbReference>
<dbReference type="PANTHER" id="PTHR44757">
    <property type="entry name" value="DIGUANYLATE CYCLASE DGCP"/>
    <property type="match status" value="1"/>
</dbReference>
<feature type="transmembrane region" description="Helical" evidence="1">
    <location>
        <begin position="58"/>
        <end position="76"/>
    </location>
</feature>
<reference evidence="3 4" key="2">
    <citation type="journal article" date="2014" name="Genome Announc.">
        <title>Complete Genome Sequence of Methanoregula formicica SMSPT, a Mesophilic Hydrogenotrophic Methanogen Isolated from a Methanogenic Upflow Anaerobic Sludge Blanket Reactor.</title>
        <authorList>
            <person name="Yamamoto K."/>
            <person name="Tamaki H."/>
            <person name="Cadillo-Quiroz H."/>
            <person name="Imachi H."/>
            <person name="Kyrpides N."/>
            <person name="Woyke T."/>
            <person name="Goodwin L."/>
            <person name="Zinder S.H."/>
            <person name="Kamagata Y."/>
            <person name="Liu W.T."/>
        </authorList>
    </citation>
    <scope>NUCLEOTIDE SEQUENCE [LARGE SCALE GENOMIC DNA]</scope>
    <source>
        <strain evidence="4">DSM 22288 / NBRC 105244 / SMSP</strain>
    </source>
</reference>
<evidence type="ECO:0000259" key="2">
    <source>
        <dbReference type="PROSITE" id="PS50112"/>
    </source>
</evidence>
<feature type="transmembrane region" description="Helical" evidence="1">
    <location>
        <begin position="9"/>
        <end position="31"/>
    </location>
</feature>
<keyword evidence="1" id="KW-1133">Transmembrane helix</keyword>
<dbReference type="KEGG" id="mfo:Metfor_0962"/>
<protein>
    <submittedName>
        <fullName evidence="3">PAS domain S-box</fullName>
    </submittedName>
</protein>
<proteinExistence type="predicted"/>
<dbReference type="STRING" id="593750.Metfor_0962"/>
<dbReference type="PANTHER" id="PTHR44757:SF2">
    <property type="entry name" value="BIOFILM ARCHITECTURE MAINTENANCE PROTEIN MBAA"/>
    <property type="match status" value="1"/>
</dbReference>
<feature type="domain" description="PAS" evidence="2">
    <location>
        <begin position="109"/>
        <end position="154"/>
    </location>
</feature>
<sequence length="345" mass="38883">MNAVSPRNTLWLSVTGLLTLGIILISIYSLKNGFTDIFPYFYILPILMIAWCCPRYAVYFTVVLGWVFLGIVYLYGPASIQLYAASMAFFYIFVSLGVVLAAFSTQVVQERKYREIFETSQAGILTISRETRKILAANRKAASILGYASDELSGLDFGDLWFDSKQEVAAIKKIRDEGTIAEMEVALRKKDRTVIWVLVSAAVSKEGFTVLSFMDITEGKRMKDELIESELRYRTLFDGASDAIILHDIDGKIFEANVIASRYLGYTKKEFMNKSLYDLAVVPGTMFPSDEVKQFTARGHILFESELRKKDGSAMKVEISSRVTEYFGMPAVMSTIRDLSERKLA</sequence>
<dbReference type="EMBL" id="CP003167">
    <property type="protein sequence ID" value="AGB02016.1"/>
    <property type="molecule type" value="Genomic_DNA"/>
</dbReference>
<dbReference type="Gene3D" id="3.30.450.20">
    <property type="entry name" value="PAS domain"/>
    <property type="match status" value="2"/>
</dbReference>
<keyword evidence="4" id="KW-1185">Reference proteome</keyword>
<dbReference type="InterPro" id="IPR052155">
    <property type="entry name" value="Biofilm_reg_signaling"/>
</dbReference>
<dbReference type="PROSITE" id="PS50112">
    <property type="entry name" value="PAS"/>
    <property type="match status" value="2"/>
</dbReference>
<dbReference type="InParanoid" id="L0HE02"/>
<dbReference type="Pfam" id="PF13426">
    <property type="entry name" value="PAS_9"/>
    <property type="match status" value="1"/>
</dbReference>
<organism evidence="3 4">
    <name type="scientific">Methanoregula formicica (strain DSM 22288 / NBRC 105244 / SMSP)</name>
    <dbReference type="NCBI Taxonomy" id="593750"/>
    <lineage>
        <taxon>Archaea</taxon>
        <taxon>Methanobacteriati</taxon>
        <taxon>Methanobacteriota</taxon>
        <taxon>Stenosarchaea group</taxon>
        <taxon>Methanomicrobia</taxon>
        <taxon>Methanomicrobiales</taxon>
        <taxon>Methanoregulaceae</taxon>
        <taxon>Methanoregula</taxon>
    </lineage>
</organism>
<evidence type="ECO:0000256" key="1">
    <source>
        <dbReference type="SAM" id="Phobius"/>
    </source>
</evidence>
<keyword evidence="1" id="KW-0812">Transmembrane</keyword>
<dbReference type="Pfam" id="PF00989">
    <property type="entry name" value="PAS"/>
    <property type="match status" value="1"/>
</dbReference>
<feature type="domain" description="PAS" evidence="2">
    <location>
        <begin position="229"/>
        <end position="279"/>
    </location>
</feature>
<keyword evidence="1" id="KW-0472">Membrane</keyword>
<reference evidence="4" key="1">
    <citation type="submission" date="2011-12" db="EMBL/GenBank/DDBJ databases">
        <title>Complete sequence of Methanoregula formicicum SMSP.</title>
        <authorList>
            <person name="Lucas S."/>
            <person name="Han J."/>
            <person name="Lapidus A."/>
            <person name="Cheng J.-F."/>
            <person name="Goodwin L."/>
            <person name="Pitluck S."/>
            <person name="Peters L."/>
            <person name="Ovchinnikova G."/>
            <person name="Teshima H."/>
            <person name="Detter J.C."/>
            <person name="Han C."/>
            <person name="Tapia R."/>
            <person name="Land M."/>
            <person name="Hauser L."/>
            <person name="Kyrpides N."/>
            <person name="Ivanova N."/>
            <person name="Pagani I."/>
            <person name="Imachi H."/>
            <person name="Tamaki H."/>
            <person name="Sekiguchi Y."/>
            <person name="Kamagata Y."/>
            <person name="Cadillo-Quiroz H."/>
            <person name="Zinder S."/>
            <person name="Liu W.-T."/>
            <person name="Woyke T."/>
        </authorList>
    </citation>
    <scope>NUCLEOTIDE SEQUENCE [LARGE SCALE GENOMIC DNA]</scope>
    <source>
        <strain evidence="4">DSM 22288 / NBRC 105244 / SMSP</strain>
    </source>
</reference>
<dbReference type="InterPro" id="IPR013767">
    <property type="entry name" value="PAS_fold"/>
</dbReference>
<accession>L0HE02</accession>
<dbReference type="InterPro" id="IPR000014">
    <property type="entry name" value="PAS"/>
</dbReference>
<dbReference type="SMART" id="SM00091">
    <property type="entry name" value="PAS"/>
    <property type="match status" value="2"/>
</dbReference>
<evidence type="ECO:0000313" key="3">
    <source>
        <dbReference type="EMBL" id="AGB02016.1"/>
    </source>
</evidence>
<evidence type="ECO:0000313" key="4">
    <source>
        <dbReference type="Proteomes" id="UP000010824"/>
    </source>
</evidence>
<feature type="transmembrane region" description="Helical" evidence="1">
    <location>
        <begin position="37"/>
        <end position="53"/>
    </location>
</feature>
<dbReference type="InterPro" id="IPR035965">
    <property type="entry name" value="PAS-like_dom_sf"/>
</dbReference>
<dbReference type="SUPFAM" id="SSF55785">
    <property type="entry name" value="PYP-like sensor domain (PAS domain)"/>
    <property type="match status" value="2"/>
</dbReference>
<dbReference type="CDD" id="cd00130">
    <property type="entry name" value="PAS"/>
    <property type="match status" value="2"/>
</dbReference>
<dbReference type="eggNOG" id="arCOG02350">
    <property type="taxonomic scope" value="Archaea"/>
</dbReference>
<dbReference type="NCBIfam" id="TIGR00229">
    <property type="entry name" value="sensory_box"/>
    <property type="match status" value="2"/>
</dbReference>
<name>L0HE02_METFS</name>
<dbReference type="AlphaFoldDB" id="L0HE02"/>
<gene>
    <name evidence="3" type="ordered locus">Metfor_0962</name>
</gene>
<dbReference type="eggNOG" id="arCOG06940">
    <property type="taxonomic scope" value="Archaea"/>
</dbReference>
<feature type="transmembrane region" description="Helical" evidence="1">
    <location>
        <begin position="82"/>
        <end position="103"/>
    </location>
</feature>